<name>A0A7I8D2M8_9FIRM</name>
<dbReference type="Gene3D" id="1.10.1200.10">
    <property type="entry name" value="ACP-like"/>
    <property type="match status" value="1"/>
</dbReference>
<comment type="caution">
    <text evidence="3">Lacks conserved residue(s) required for the propagation of feature annotation.</text>
</comment>
<keyword evidence="3" id="KW-0963">Cytoplasm</keyword>
<sequence>MILQKVIRLLSDELGVDEANIGSSMSLEDLGVDEMAMDNLVMALESEYGLEVSPEQTDRFETVEDVASFVEDNLE</sequence>
<comment type="subcellular location">
    <subcellularLocation>
        <location evidence="3">Cytoplasm</location>
    </subcellularLocation>
</comment>
<reference evidence="6" key="1">
    <citation type="submission" date="2020-07" db="EMBL/GenBank/DDBJ databases">
        <title>Complete genome sequencing of Clostridia bacterium strain 12CBH8.</title>
        <authorList>
            <person name="Sakamoto M."/>
            <person name="Murakami T."/>
            <person name="Mori H."/>
        </authorList>
    </citation>
    <scope>NUCLEOTIDE SEQUENCE [LARGE SCALE GENOMIC DNA]</scope>
    <source>
        <strain evidence="6">12CBH8</strain>
    </source>
</reference>
<evidence type="ECO:0000313" key="6">
    <source>
        <dbReference type="Proteomes" id="UP000593890"/>
    </source>
</evidence>
<protein>
    <recommendedName>
        <fullName evidence="3">Acyl carrier protein</fullName>
        <shortName evidence="3">ACP</shortName>
    </recommendedName>
</protein>
<proteinExistence type="inferred from homology"/>
<dbReference type="UniPathway" id="UPA00094"/>
<comment type="function">
    <text evidence="3">Carrier of the growing fatty acid chain in fatty acid biosynthesis.</text>
</comment>
<dbReference type="Proteomes" id="UP000593890">
    <property type="component" value="Chromosome"/>
</dbReference>
<dbReference type="RefSeq" id="WP_159461133.1">
    <property type="nucleotide sequence ID" value="NZ_AP023321.1"/>
</dbReference>
<evidence type="ECO:0000256" key="3">
    <source>
        <dbReference type="HAMAP-Rule" id="MF_01217"/>
    </source>
</evidence>
<dbReference type="SUPFAM" id="SSF47336">
    <property type="entry name" value="ACP-like"/>
    <property type="match status" value="1"/>
</dbReference>
<feature type="domain" description="Carrier" evidence="4">
    <location>
        <begin position="1"/>
        <end position="74"/>
    </location>
</feature>
<keyword evidence="3" id="KW-0275">Fatty acid biosynthesis</keyword>
<evidence type="ECO:0000313" key="5">
    <source>
        <dbReference type="EMBL" id="BCI60245.1"/>
    </source>
</evidence>
<evidence type="ECO:0000256" key="1">
    <source>
        <dbReference type="ARBA" id="ARBA00022450"/>
    </source>
</evidence>
<dbReference type="KEGG" id="sman:C12CBH8_08840"/>
<keyword evidence="3" id="KW-0443">Lipid metabolism</keyword>
<comment type="PTM">
    <text evidence="3">4'-phosphopantetheine is transferred from CoA to a specific serine of apo-ACP by AcpS. This modification is essential for activity because fatty acids are bound in thioester linkage to the sulfhydryl of the prosthetic group.</text>
</comment>
<dbReference type="EMBL" id="AP023321">
    <property type="protein sequence ID" value="BCI60245.1"/>
    <property type="molecule type" value="Genomic_DNA"/>
</dbReference>
<dbReference type="GO" id="GO:0000036">
    <property type="term" value="F:acyl carrier activity"/>
    <property type="evidence" value="ECO:0007669"/>
    <property type="project" value="UniProtKB-UniRule"/>
</dbReference>
<dbReference type="HAMAP" id="MF_01217">
    <property type="entry name" value="Acyl_carrier"/>
    <property type="match status" value="1"/>
</dbReference>
<keyword evidence="2 3" id="KW-0597">Phosphoprotein</keyword>
<dbReference type="InterPro" id="IPR036736">
    <property type="entry name" value="ACP-like_sf"/>
</dbReference>
<dbReference type="InterPro" id="IPR009081">
    <property type="entry name" value="PP-bd_ACP"/>
</dbReference>
<dbReference type="AlphaFoldDB" id="A0A7I8D2M8"/>
<evidence type="ECO:0000259" key="4">
    <source>
        <dbReference type="PROSITE" id="PS50075"/>
    </source>
</evidence>
<dbReference type="GO" id="GO:0005737">
    <property type="term" value="C:cytoplasm"/>
    <property type="evidence" value="ECO:0007669"/>
    <property type="project" value="UniProtKB-SubCell"/>
</dbReference>
<evidence type="ECO:0000256" key="2">
    <source>
        <dbReference type="ARBA" id="ARBA00022553"/>
    </source>
</evidence>
<organism evidence="5 6">
    <name type="scientific">Solibaculum mannosilyticum</name>
    <dbReference type="NCBI Taxonomy" id="2780922"/>
    <lineage>
        <taxon>Bacteria</taxon>
        <taxon>Bacillati</taxon>
        <taxon>Bacillota</taxon>
        <taxon>Clostridia</taxon>
        <taxon>Eubacteriales</taxon>
        <taxon>Oscillospiraceae</taxon>
        <taxon>Solibaculum</taxon>
    </lineage>
</organism>
<comment type="pathway">
    <text evidence="3">Lipid metabolism; fatty acid biosynthesis.</text>
</comment>
<dbReference type="InterPro" id="IPR003231">
    <property type="entry name" value="ACP"/>
</dbReference>
<keyword evidence="1 3" id="KW-0596">Phosphopantetheine</keyword>
<dbReference type="Pfam" id="PF00550">
    <property type="entry name" value="PP-binding"/>
    <property type="match status" value="1"/>
</dbReference>
<dbReference type="PROSITE" id="PS50075">
    <property type="entry name" value="CARRIER"/>
    <property type="match status" value="1"/>
</dbReference>
<keyword evidence="3" id="KW-0444">Lipid biosynthesis</keyword>
<keyword evidence="6" id="KW-1185">Reference proteome</keyword>
<accession>A0A7I8D2M8</accession>
<keyword evidence="3" id="KW-0276">Fatty acid metabolism</keyword>
<gene>
    <name evidence="5" type="primary">acpP_2</name>
    <name evidence="3" type="synonym">acpP</name>
    <name evidence="5" type="ORF">C12CBH8_08840</name>
</gene>
<comment type="similarity">
    <text evidence="3">Belongs to the acyl carrier protein (ACP) family.</text>
</comment>